<dbReference type="HOGENOM" id="CLU_013353_1_1_0"/>
<evidence type="ECO:0000256" key="11">
    <source>
        <dbReference type="ARBA" id="ARBA00048988"/>
    </source>
</evidence>
<dbReference type="GO" id="GO:0005524">
    <property type="term" value="F:ATP binding"/>
    <property type="evidence" value="ECO:0007669"/>
    <property type="project" value="UniProtKB-UniRule"/>
</dbReference>
<keyword evidence="9 12" id="KW-0238">DNA-binding</keyword>
<evidence type="ECO:0000256" key="10">
    <source>
        <dbReference type="ARBA" id="ARBA00023235"/>
    </source>
</evidence>
<keyword evidence="5 12" id="KW-0378">Hydrolase</keyword>
<dbReference type="PANTHER" id="PTHR30580">
    <property type="entry name" value="PRIMOSOMAL PROTEIN N"/>
    <property type="match status" value="1"/>
</dbReference>
<evidence type="ECO:0000256" key="5">
    <source>
        <dbReference type="ARBA" id="ARBA00022801"/>
    </source>
</evidence>
<dbReference type="HAMAP" id="MF_00983">
    <property type="entry name" value="PriA"/>
    <property type="match status" value="1"/>
</dbReference>
<comment type="catalytic activity">
    <reaction evidence="11 12">
        <text>ATP + H2O = ADP + phosphate + H(+)</text>
        <dbReference type="Rhea" id="RHEA:13065"/>
        <dbReference type="ChEBI" id="CHEBI:15377"/>
        <dbReference type="ChEBI" id="CHEBI:15378"/>
        <dbReference type="ChEBI" id="CHEBI:30616"/>
        <dbReference type="ChEBI" id="CHEBI:43474"/>
        <dbReference type="ChEBI" id="CHEBI:456216"/>
        <dbReference type="EC" id="5.6.2.4"/>
    </reaction>
</comment>
<dbReference type="AlphaFoldDB" id="A0A068NTU5"/>
<evidence type="ECO:0000256" key="1">
    <source>
        <dbReference type="ARBA" id="ARBA00022515"/>
    </source>
</evidence>
<feature type="binding site" evidence="12">
    <location>
        <position position="546"/>
    </location>
    <ligand>
        <name>Zn(2+)</name>
        <dbReference type="ChEBI" id="CHEBI:29105"/>
        <label>2</label>
    </ligand>
</feature>
<dbReference type="Pfam" id="PF17764">
    <property type="entry name" value="PriA_3primeBD"/>
    <property type="match status" value="1"/>
</dbReference>
<dbReference type="Pfam" id="PF00271">
    <property type="entry name" value="Helicase_C"/>
    <property type="match status" value="1"/>
</dbReference>
<dbReference type="InterPro" id="IPR040498">
    <property type="entry name" value="PriA_CRR"/>
</dbReference>
<dbReference type="InterPro" id="IPR042115">
    <property type="entry name" value="PriA_3primeBD_sf"/>
</dbReference>
<keyword evidence="3 12" id="KW-0479">Metal-binding</keyword>
<dbReference type="GO" id="GO:0006302">
    <property type="term" value="P:double-strand break repair"/>
    <property type="evidence" value="ECO:0007669"/>
    <property type="project" value="InterPro"/>
</dbReference>
<comment type="catalytic activity">
    <reaction evidence="12">
        <text>Couples ATP hydrolysis with the unwinding of duplex DNA by translocating in the 3'-5' direction.</text>
        <dbReference type="EC" id="5.6.2.4"/>
    </reaction>
</comment>
<dbReference type="InterPro" id="IPR005259">
    <property type="entry name" value="PriA"/>
</dbReference>
<dbReference type="InterPro" id="IPR014001">
    <property type="entry name" value="Helicase_ATP-bd"/>
</dbReference>
<keyword evidence="7 12" id="KW-0862">Zinc</keyword>
<comment type="similarity">
    <text evidence="12">Belongs to the helicase family. PriA subfamily.</text>
</comment>
<dbReference type="SUPFAM" id="SSF52540">
    <property type="entry name" value="P-loop containing nucleoside triphosphate hydrolases"/>
    <property type="match status" value="2"/>
</dbReference>
<dbReference type="FunFam" id="3.40.50.300:FF:000489">
    <property type="entry name" value="Primosome assembly protein PriA"/>
    <property type="match status" value="1"/>
</dbReference>
<keyword evidence="1 12" id="KW-0639">Primosome</keyword>
<dbReference type="GO" id="GO:1990077">
    <property type="term" value="C:primosome complex"/>
    <property type="evidence" value="ECO:0007669"/>
    <property type="project" value="UniProtKB-UniRule"/>
</dbReference>
<evidence type="ECO:0000256" key="12">
    <source>
        <dbReference type="HAMAP-Rule" id="MF_00983"/>
    </source>
</evidence>
<keyword evidence="16" id="KW-1185">Reference proteome</keyword>
<dbReference type="PROSITE" id="PS51194">
    <property type="entry name" value="HELICASE_CTER"/>
    <property type="match status" value="1"/>
</dbReference>
<dbReference type="SMART" id="SM00487">
    <property type="entry name" value="DEXDc"/>
    <property type="match status" value="1"/>
</dbReference>
<evidence type="ECO:0000256" key="9">
    <source>
        <dbReference type="ARBA" id="ARBA00023125"/>
    </source>
</evidence>
<dbReference type="InterPro" id="IPR027417">
    <property type="entry name" value="P-loop_NTPase"/>
</dbReference>
<keyword evidence="2 12" id="KW-0235">DNA replication</keyword>
<dbReference type="PANTHER" id="PTHR30580:SF0">
    <property type="entry name" value="PRIMOSOMAL PROTEIN N"/>
    <property type="match status" value="1"/>
</dbReference>
<evidence type="ECO:0000256" key="7">
    <source>
        <dbReference type="ARBA" id="ARBA00022833"/>
    </source>
</evidence>
<dbReference type="InterPro" id="IPR001650">
    <property type="entry name" value="Helicase_C-like"/>
</dbReference>
<dbReference type="InterPro" id="IPR041222">
    <property type="entry name" value="PriA_3primeBD"/>
</dbReference>
<dbReference type="PROSITE" id="PS51192">
    <property type="entry name" value="HELICASE_ATP_BIND_1"/>
    <property type="match status" value="1"/>
</dbReference>
<dbReference type="Pfam" id="PF18074">
    <property type="entry name" value="PriA_C"/>
    <property type="match status" value="1"/>
</dbReference>
<feature type="domain" description="Helicase C-terminal" evidence="14">
    <location>
        <begin position="554"/>
        <end position="724"/>
    </location>
</feature>
<dbReference type="GO" id="GO:0003677">
    <property type="term" value="F:DNA binding"/>
    <property type="evidence" value="ECO:0007669"/>
    <property type="project" value="UniProtKB-UniRule"/>
</dbReference>
<dbReference type="KEGG" id="fgi:OP10G_1646"/>
<feature type="domain" description="Helicase ATP-binding" evidence="13">
    <location>
        <begin position="280"/>
        <end position="446"/>
    </location>
</feature>
<keyword evidence="6 12" id="KW-0347">Helicase</keyword>
<dbReference type="NCBIfam" id="TIGR00595">
    <property type="entry name" value="priA"/>
    <property type="match status" value="1"/>
</dbReference>
<feature type="binding site" evidence="12">
    <location>
        <position position="559"/>
    </location>
    <ligand>
        <name>Zn(2+)</name>
        <dbReference type="ChEBI" id="CHEBI:29105"/>
        <label>1</label>
    </ligand>
</feature>
<evidence type="ECO:0000313" key="15">
    <source>
        <dbReference type="EMBL" id="AIE85014.1"/>
    </source>
</evidence>
<comment type="subunit">
    <text evidence="12">Component of the replication restart primosome.</text>
</comment>
<evidence type="ECO:0000313" key="16">
    <source>
        <dbReference type="Proteomes" id="UP000027982"/>
    </source>
</evidence>
<dbReference type="Proteomes" id="UP000027982">
    <property type="component" value="Chromosome"/>
</dbReference>
<keyword evidence="8 12" id="KW-0067">ATP-binding</keyword>
<dbReference type="GO" id="GO:0016887">
    <property type="term" value="F:ATP hydrolysis activity"/>
    <property type="evidence" value="ECO:0007669"/>
    <property type="project" value="RHEA"/>
</dbReference>
<feature type="binding site" evidence="12">
    <location>
        <position position="549"/>
    </location>
    <ligand>
        <name>Zn(2+)</name>
        <dbReference type="ChEBI" id="CHEBI:29105"/>
        <label>2</label>
    </ligand>
</feature>
<dbReference type="Pfam" id="PF18319">
    <property type="entry name" value="Zn_ribbon_PriA"/>
    <property type="match status" value="1"/>
</dbReference>
<dbReference type="EC" id="5.6.2.4" evidence="12"/>
<dbReference type="CDD" id="cd18804">
    <property type="entry name" value="SF2_C_priA"/>
    <property type="match status" value="1"/>
</dbReference>
<protein>
    <recommendedName>
        <fullName evidence="12">Replication restart protein PriA</fullName>
    </recommendedName>
    <alternativeName>
        <fullName evidence="12">ATP-dependent DNA helicase PriA</fullName>
        <ecNumber evidence="12">5.6.2.4</ecNumber>
    </alternativeName>
    <alternativeName>
        <fullName evidence="12">DNA 3'-5' helicase PriA</fullName>
    </alternativeName>
</protein>
<comment type="function">
    <text evidence="12">Initiates the restart of stalled replication forks, which reloads the replicative helicase on sites other than the origin of replication. Recognizes and binds to abandoned replication forks and remodels them to uncover a helicase loading site. Promotes assembly of the primosome at these replication forks.</text>
</comment>
<evidence type="ECO:0000256" key="8">
    <source>
        <dbReference type="ARBA" id="ARBA00022840"/>
    </source>
</evidence>
<comment type="cofactor">
    <cofactor evidence="12">
        <name>Zn(2+)</name>
        <dbReference type="ChEBI" id="CHEBI:29105"/>
    </cofactor>
    <text evidence="12">Binds 2 zinc ions per subunit.</text>
</comment>
<dbReference type="EMBL" id="CP007139">
    <property type="protein sequence ID" value="AIE85014.1"/>
    <property type="molecule type" value="Genomic_DNA"/>
</dbReference>
<dbReference type="GO" id="GO:0006310">
    <property type="term" value="P:DNA recombination"/>
    <property type="evidence" value="ECO:0007669"/>
    <property type="project" value="InterPro"/>
</dbReference>
<feature type="binding site" evidence="12">
    <location>
        <position position="522"/>
    </location>
    <ligand>
        <name>Zn(2+)</name>
        <dbReference type="ChEBI" id="CHEBI:29105"/>
        <label>1</label>
    </ligand>
</feature>
<evidence type="ECO:0000256" key="3">
    <source>
        <dbReference type="ARBA" id="ARBA00022723"/>
    </source>
</evidence>
<evidence type="ECO:0000256" key="6">
    <source>
        <dbReference type="ARBA" id="ARBA00022806"/>
    </source>
</evidence>
<dbReference type="GO" id="GO:0006270">
    <property type="term" value="P:DNA replication initiation"/>
    <property type="evidence" value="ECO:0007669"/>
    <property type="project" value="TreeGrafter"/>
</dbReference>
<dbReference type="STRING" id="661478.OP10G_1646"/>
<dbReference type="CDD" id="cd17929">
    <property type="entry name" value="DEXHc_priA"/>
    <property type="match status" value="1"/>
</dbReference>
<accession>A0A068NTU5</accession>
<gene>
    <name evidence="12" type="primary">priA</name>
    <name evidence="15" type="ORF">OP10G_1646</name>
</gene>
<dbReference type="GO" id="GO:0008270">
    <property type="term" value="F:zinc ion binding"/>
    <property type="evidence" value="ECO:0007669"/>
    <property type="project" value="UniProtKB-UniRule"/>
</dbReference>
<feature type="binding site" evidence="12">
    <location>
        <position position="531"/>
    </location>
    <ligand>
        <name>Zn(2+)</name>
        <dbReference type="ChEBI" id="CHEBI:29105"/>
        <label>2</label>
    </ligand>
</feature>
<dbReference type="GO" id="GO:0043138">
    <property type="term" value="F:3'-5' DNA helicase activity"/>
    <property type="evidence" value="ECO:0007669"/>
    <property type="project" value="UniProtKB-EC"/>
</dbReference>
<evidence type="ECO:0000256" key="2">
    <source>
        <dbReference type="ARBA" id="ARBA00022705"/>
    </source>
</evidence>
<sequence>MRVADVALDPRSGGAEALYTYRAEGNLTPGDAVFVPLGTRSVLGFVTSVYDATEQDLGFPFASLKSILGEVEGLGLPAALIDLCRFVAEETLCSLPVALSSASPPGVRDRLVSVWAPVDSPTEHKLTPMQEEVLRVVQENDGLIEAKGKKLPAATIRALRLLRNKGLVRQVLRVEPYAERRAKVAMLRLTADSDRVDAFLKKEGRRRPAQALTLMRLQEAESAQLTSPELRALAGVTETTIKALLEAGMLEAVDEDSAGVVRPPIPNPAQQIAIDAVVEAVNAREPQAFLLYGVTGSGKTEVYLRAAAEALRQGRQVLFLVPEIALATQAIARLRERFGRGVAVLHSDLPPAERLKNWFRIRDGQASVVLGARSALFAPLSNLGLVVMDEEHEASYKQETSPRYHAKALARYLSQRHRCPVILGSATPSVETFFEADTSEQASTSTPHPSSLTLLSLPHRAASAQLPEVLIEDLTEGYRFGKPALLCDDLHQRIEQVLALGQQVILFLNRRAYAPFVICRDCGQRMECPNCAISLSYHRHDRKLRCHHCGYAATPPDTCPKCSGLRLAPFGVGTEKVEEAVAALFPTAKVARLDRDIARRKGALEETLASFRSGEIGILVGTQMVAKGLDFPNVTLVGAIAADVSLNIPDFRSSERTFQLLSQVAGRAGRGKAHGQVVIQTFNPEHPAVRTAQAHDFLAFYEALLVERREAGYPPFRRLVNVTISGEARSTVFTVAEEVRRRLQDVTLELLGPADCAVERLQNRWRRHILLKLPPNASVAPVGEALLGYTPKGVQIVVDVDPYNLM</sequence>
<evidence type="ECO:0000259" key="14">
    <source>
        <dbReference type="PROSITE" id="PS51194"/>
    </source>
</evidence>
<dbReference type="Gene3D" id="3.40.50.300">
    <property type="entry name" value="P-loop containing nucleotide triphosphate hydrolases"/>
    <property type="match status" value="2"/>
</dbReference>
<keyword evidence="4 12" id="KW-0547">Nucleotide-binding</keyword>
<name>A0A068NTU5_FIMGI</name>
<evidence type="ECO:0000259" key="13">
    <source>
        <dbReference type="PROSITE" id="PS51192"/>
    </source>
</evidence>
<feature type="binding site" evidence="12">
    <location>
        <position position="528"/>
    </location>
    <ligand>
        <name>Zn(2+)</name>
        <dbReference type="ChEBI" id="CHEBI:29105"/>
        <label>2</label>
    </ligand>
</feature>
<evidence type="ECO:0000256" key="4">
    <source>
        <dbReference type="ARBA" id="ARBA00022741"/>
    </source>
</evidence>
<organism evidence="15 16">
    <name type="scientific">Fimbriimonas ginsengisoli Gsoil 348</name>
    <dbReference type="NCBI Taxonomy" id="661478"/>
    <lineage>
        <taxon>Bacteria</taxon>
        <taxon>Bacillati</taxon>
        <taxon>Armatimonadota</taxon>
        <taxon>Fimbriimonadia</taxon>
        <taxon>Fimbriimonadales</taxon>
        <taxon>Fimbriimonadaceae</taxon>
        <taxon>Fimbriimonas</taxon>
    </lineage>
</organism>
<keyword evidence="10 12" id="KW-0413">Isomerase</keyword>
<dbReference type="InterPro" id="IPR011545">
    <property type="entry name" value="DEAD/DEAH_box_helicase_dom"/>
</dbReference>
<dbReference type="SMART" id="SM00490">
    <property type="entry name" value="HELICc"/>
    <property type="match status" value="1"/>
</dbReference>
<feature type="binding site" evidence="12">
    <location>
        <position position="562"/>
    </location>
    <ligand>
        <name>Zn(2+)</name>
        <dbReference type="ChEBI" id="CHEBI:29105"/>
        <label>1</label>
    </ligand>
</feature>
<dbReference type="Pfam" id="PF00270">
    <property type="entry name" value="DEAD"/>
    <property type="match status" value="1"/>
</dbReference>
<feature type="binding site" evidence="12">
    <location>
        <position position="519"/>
    </location>
    <ligand>
        <name>Zn(2+)</name>
        <dbReference type="ChEBI" id="CHEBI:29105"/>
        <label>1</label>
    </ligand>
</feature>
<dbReference type="InterPro" id="IPR041236">
    <property type="entry name" value="PriA_C"/>
</dbReference>
<proteinExistence type="inferred from homology"/>
<dbReference type="eggNOG" id="COG1198">
    <property type="taxonomic scope" value="Bacteria"/>
</dbReference>
<dbReference type="Gene3D" id="3.40.1440.60">
    <property type="entry name" value="PriA, 3(prime) DNA-binding domain"/>
    <property type="match status" value="1"/>
</dbReference>
<dbReference type="GO" id="GO:0006269">
    <property type="term" value="P:DNA replication, synthesis of primer"/>
    <property type="evidence" value="ECO:0007669"/>
    <property type="project" value="UniProtKB-KW"/>
</dbReference>
<reference evidence="15 16" key="1">
    <citation type="journal article" date="2014" name="PLoS ONE">
        <title>The first complete genome sequence of the class fimbriimonadia in the phylum armatimonadetes.</title>
        <authorList>
            <person name="Hu Z.Y."/>
            <person name="Wang Y.Z."/>
            <person name="Im W.T."/>
            <person name="Wang S.Y."/>
            <person name="Zhao G.P."/>
            <person name="Zheng H.J."/>
            <person name="Quan Z.X."/>
        </authorList>
    </citation>
    <scope>NUCLEOTIDE SEQUENCE [LARGE SCALE GENOMIC DNA]</scope>
    <source>
        <strain evidence="15">Gsoil 348</strain>
    </source>
</reference>